<accession>A0A067T9K8</accession>
<dbReference type="InterPro" id="IPR036397">
    <property type="entry name" value="RNaseH_sf"/>
</dbReference>
<dbReference type="AlphaFoldDB" id="A0A067T9K8"/>
<evidence type="ECO:0000313" key="2">
    <source>
        <dbReference type="EMBL" id="KDR79027.1"/>
    </source>
</evidence>
<gene>
    <name evidence="2" type="ORF">GALMADRAFT_209350</name>
</gene>
<proteinExistence type="predicted"/>
<dbReference type="EMBL" id="KL142374">
    <property type="protein sequence ID" value="KDR79027.1"/>
    <property type="molecule type" value="Genomic_DNA"/>
</dbReference>
<protein>
    <submittedName>
        <fullName evidence="2">Uncharacterized protein</fullName>
    </submittedName>
</protein>
<evidence type="ECO:0000313" key="3">
    <source>
        <dbReference type="Proteomes" id="UP000027222"/>
    </source>
</evidence>
<evidence type="ECO:0000256" key="1">
    <source>
        <dbReference type="SAM" id="MobiDB-lite"/>
    </source>
</evidence>
<reference evidence="3" key="1">
    <citation type="journal article" date="2014" name="Proc. Natl. Acad. Sci. U.S.A.">
        <title>Extensive sampling of basidiomycete genomes demonstrates inadequacy of the white-rot/brown-rot paradigm for wood decay fungi.</title>
        <authorList>
            <person name="Riley R."/>
            <person name="Salamov A.A."/>
            <person name="Brown D.W."/>
            <person name="Nagy L.G."/>
            <person name="Floudas D."/>
            <person name="Held B.W."/>
            <person name="Levasseur A."/>
            <person name="Lombard V."/>
            <person name="Morin E."/>
            <person name="Otillar R."/>
            <person name="Lindquist E.A."/>
            <person name="Sun H."/>
            <person name="LaButti K.M."/>
            <person name="Schmutz J."/>
            <person name="Jabbour D."/>
            <person name="Luo H."/>
            <person name="Baker S.E."/>
            <person name="Pisabarro A.G."/>
            <person name="Walton J.D."/>
            <person name="Blanchette R.A."/>
            <person name="Henrissat B."/>
            <person name="Martin F."/>
            <person name="Cullen D."/>
            <person name="Hibbett D.S."/>
            <person name="Grigoriev I.V."/>
        </authorList>
    </citation>
    <scope>NUCLEOTIDE SEQUENCE [LARGE SCALE GENOMIC DNA]</scope>
    <source>
        <strain evidence="3">CBS 339.88</strain>
    </source>
</reference>
<dbReference type="Proteomes" id="UP000027222">
    <property type="component" value="Unassembled WGS sequence"/>
</dbReference>
<feature type="region of interest" description="Disordered" evidence="1">
    <location>
        <begin position="1"/>
        <end position="88"/>
    </location>
</feature>
<dbReference type="HOGENOM" id="CLU_1938332_0_0_1"/>
<dbReference type="Gene3D" id="3.30.420.10">
    <property type="entry name" value="Ribonuclease H-like superfamily/Ribonuclease H"/>
    <property type="match status" value="1"/>
</dbReference>
<organism evidence="2 3">
    <name type="scientific">Galerina marginata (strain CBS 339.88)</name>
    <dbReference type="NCBI Taxonomy" id="685588"/>
    <lineage>
        <taxon>Eukaryota</taxon>
        <taxon>Fungi</taxon>
        <taxon>Dikarya</taxon>
        <taxon>Basidiomycota</taxon>
        <taxon>Agaricomycotina</taxon>
        <taxon>Agaricomycetes</taxon>
        <taxon>Agaricomycetidae</taxon>
        <taxon>Agaricales</taxon>
        <taxon>Agaricineae</taxon>
        <taxon>Strophariaceae</taxon>
        <taxon>Galerina</taxon>
    </lineage>
</organism>
<feature type="compositionally biased region" description="Polar residues" evidence="1">
    <location>
        <begin position="16"/>
        <end position="42"/>
    </location>
</feature>
<sequence length="130" mass="14329">MTQNTHPDPDPYYRSAKTNLEGTSSPHLTTYPTPKLNHQPSSGAGGDRPAQPAPRPEDATLLKAVTQNPGSAFPKEPQYQSSSATDTRDSGYIVGRCAVWCRNWEVGGWRNSRDRPVKNNNLWGGTDVEY</sequence>
<keyword evidence="3" id="KW-1185">Reference proteome</keyword>
<dbReference type="GO" id="GO:0003676">
    <property type="term" value="F:nucleic acid binding"/>
    <property type="evidence" value="ECO:0007669"/>
    <property type="project" value="InterPro"/>
</dbReference>
<name>A0A067T9K8_GALM3</name>